<protein>
    <submittedName>
        <fullName evidence="2">Uncharacterized protein</fullName>
    </submittedName>
</protein>
<evidence type="ECO:0000313" key="3">
    <source>
        <dbReference type="Proteomes" id="UP000652761"/>
    </source>
</evidence>
<feature type="region of interest" description="Disordered" evidence="1">
    <location>
        <begin position="1"/>
        <end position="27"/>
    </location>
</feature>
<gene>
    <name evidence="2" type="ORF">Taro_039000</name>
</gene>
<accession>A0A843W9J0</accession>
<comment type="caution">
    <text evidence="2">The sequence shown here is derived from an EMBL/GenBank/DDBJ whole genome shotgun (WGS) entry which is preliminary data.</text>
</comment>
<reference evidence="2" key="1">
    <citation type="submission" date="2017-07" db="EMBL/GenBank/DDBJ databases">
        <title>Taro Niue Genome Assembly and Annotation.</title>
        <authorList>
            <person name="Atibalentja N."/>
            <person name="Keating K."/>
            <person name="Fields C.J."/>
        </authorList>
    </citation>
    <scope>NUCLEOTIDE SEQUENCE</scope>
    <source>
        <strain evidence="2">Niue_2</strain>
        <tissue evidence="2">Leaf</tissue>
    </source>
</reference>
<evidence type="ECO:0000256" key="1">
    <source>
        <dbReference type="SAM" id="MobiDB-lite"/>
    </source>
</evidence>
<dbReference type="EMBL" id="NMUH01003559">
    <property type="protein sequence ID" value="MQM06179.1"/>
    <property type="molecule type" value="Genomic_DNA"/>
</dbReference>
<evidence type="ECO:0000313" key="2">
    <source>
        <dbReference type="EMBL" id="MQM06179.1"/>
    </source>
</evidence>
<dbReference type="Proteomes" id="UP000652761">
    <property type="component" value="Unassembled WGS sequence"/>
</dbReference>
<keyword evidence="3" id="KW-1185">Reference proteome</keyword>
<dbReference type="AlphaFoldDB" id="A0A843W9J0"/>
<organism evidence="2 3">
    <name type="scientific">Colocasia esculenta</name>
    <name type="common">Wild taro</name>
    <name type="synonym">Arum esculentum</name>
    <dbReference type="NCBI Taxonomy" id="4460"/>
    <lineage>
        <taxon>Eukaryota</taxon>
        <taxon>Viridiplantae</taxon>
        <taxon>Streptophyta</taxon>
        <taxon>Embryophyta</taxon>
        <taxon>Tracheophyta</taxon>
        <taxon>Spermatophyta</taxon>
        <taxon>Magnoliopsida</taxon>
        <taxon>Liliopsida</taxon>
        <taxon>Araceae</taxon>
        <taxon>Aroideae</taxon>
        <taxon>Colocasieae</taxon>
        <taxon>Colocasia</taxon>
    </lineage>
</organism>
<proteinExistence type="predicted"/>
<sequence length="147" mass="16283">MLGAPPPPRGVRAGGAAPQLNFAPGTDGSKKVLEERVLGIALASSDMHMETILKSKRKISPFSRRGECSSSIAHPESASLSMETPSGIQRQCLYLDSQHKRKVVAEFESSDSPLTDVGFHVDRPSRFTYSVVHNPRTRRLRKERKER</sequence>
<name>A0A843W9J0_COLES</name>